<keyword evidence="3" id="KW-1185">Reference proteome</keyword>
<dbReference type="InParanoid" id="G0MMN7"/>
<dbReference type="AlphaFoldDB" id="G0MMN7"/>
<feature type="region of interest" description="Disordered" evidence="1">
    <location>
        <begin position="72"/>
        <end position="96"/>
    </location>
</feature>
<proteinExistence type="predicted"/>
<accession>G0MMN7</accession>
<dbReference type="HOGENOM" id="CLU_2361561_0_0_1"/>
<protein>
    <submittedName>
        <fullName evidence="2">Uncharacterized protein</fullName>
    </submittedName>
</protein>
<name>G0MMN7_CAEBE</name>
<dbReference type="Proteomes" id="UP000008068">
    <property type="component" value="Unassembled WGS sequence"/>
</dbReference>
<reference evidence="3" key="1">
    <citation type="submission" date="2011-07" db="EMBL/GenBank/DDBJ databases">
        <authorList>
            <consortium name="Caenorhabditis brenneri Sequencing and Analysis Consortium"/>
            <person name="Wilson R.K."/>
        </authorList>
    </citation>
    <scope>NUCLEOTIDE SEQUENCE [LARGE SCALE GENOMIC DNA]</scope>
    <source>
        <strain evidence="3">PB2801</strain>
    </source>
</reference>
<evidence type="ECO:0000313" key="3">
    <source>
        <dbReference type="Proteomes" id="UP000008068"/>
    </source>
</evidence>
<evidence type="ECO:0000313" key="2">
    <source>
        <dbReference type="EMBL" id="EGT37488.1"/>
    </source>
</evidence>
<organism evidence="3">
    <name type="scientific">Caenorhabditis brenneri</name>
    <name type="common">Nematode worm</name>
    <dbReference type="NCBI Taxonomy" id="135651"/>
    <lineage>
        <taxon>Eukaryota</taxon>
        <taxon>Metazoa</taxon>
        <taxon>Ecdysozoa</taxon>
        <taxon>Nematoda</taxon>
        <taxon>Chromadorea</taxon>
        <taxon>Rhabditida</taxon>
        <taxon>Rhabditina</taxon>
        <taxon>Rhabditomorpha</taxon>
        <taxon>Rhabditoidea</taxon>
        <taxon>Rhabditidae</taxon>
        <taxon>Peloderinae</taxon>
        <taxon>Caenorhabditis</taxon>
    </lineage>
</organism>
<dbReference type="EMBL" id="GL379802">
    <property type="protein sequence ID" value="EGT37488.1"/>
    <property type="molecule type" value="Genomic_DNA"/>
</dbReference>
<sequence length="96" mass="10819">MLLSFPEEVTRIVDGIPVVQNSCRPKYGLVEAGRQIVLLHIKMRRRMMIHKGKAKKAVRDFPLNKMIVDERTKELAGSGDDIEDNEANGPSMNEGK</sequence>
<evidence type="ECO:0000256" key="1">
    <source>
        <dbReference type="SAM" id="MobiDB-lite"/>
    </source>
</evidence>
<gene>
    <name evidence="2" type="ORF">CAEBREN_21578</name>
</gene>